<dbReference type="AlphaFoldDB" id="A0A9P4I7Q5"/>
<comment type="caution">
    <text evidence="1">The sequence shown here is derived from an EMBL/GenBank/DDBJ whole genome shotgun (WGS) entry which is preliminary data.</text>
</comment>
<keyword evidence="2" id="KW-1185">Reference proteome</keyword>
<dbReference type="Proteomes" id="UP000799772">
    <property type="component" value="Unassembled WGS sequence"/>
</dbReference>
<proteinExistence type="predicted"/>
<accession>A0A9P4I7Q5</accession>
<evidence type="ECO:0000313" key="2">
    <source>
        <dbReference type="Proteomes" id="UP000799772"/>
    </source>
</evidence>
<dbReference type="EMBL" id="ML978139">
    <property type="protein sequence ID" value="KAF2093286.1"/>
    <property type="molecule type" value="Genomic_DNA"/>
</dbReference>
<evidence type="ECO:0008006" key="3">
    <source>
        <dbReference type="Google" id="ProtNLM"/>
    </source>
</evidence>
<name>A0A9P4I7Q5_9PEZI</name>
<sequence length="325" mass="37781">MFSISTPTSTFLHRLPLELRQEIYTHASRADTVTEFGPTIYLFKGYVCGFRNCINWAQVCRQIRDEYLPIFMRQNHFTLAAYWDYGFSTNPLYPRPTDDILRTCDFCFFWMQATQHYHQHFRSVCVWLHGPFAMEQNSKFGLQFNVNKNARSFDIFSRLPSLTFETRWRLTGLLSNHDASVPDLHRWRPNYIALFDNQLSNRFLLGWDFWPRSAEGLETVSYSVKDNFALGSTELISDNNEEWRKEAPSDGNINLHMVKLVVETDQDQEDFTVTSSVRFCPSSADTIMMALCGDEQPQVTGAPRFLNLYKASDSEPLHILSPDEA</sequence>
<organism evidence="1 2">
    <name type="scientific">Rhizodiscina lignyota</name>
    <dbReference type="NCBI Taxonomy" id="1504668"/>
    <lineage>
        <taxon>Eukaryota</taxon>
        <taxon>Fungi</taxon>
        <taxon>Dikarya</taxon>
        <taxon>Ascomycota</taxon>
        <taxon>Pezizomycotina</taxon>
        <taxon>Dothideomycetes</taxon>
        <taxon>Pleosporomycetidae</taxon>
        <taxon>Aulographales</taxon>
        <taxon>Rhizodiscinaceae</taxon>
        <taxon>Rhizodiscina</taxon>
    </lineage>
</organism>
<gene>
    <name evidence="1" type="ORF">NA57DRAFT_61798</name>
</gene>
<reference evidence="1" key="1">
    <citation type="journal article" date="2020" name="Stud. Mycol.">
        <title>101 Dothideomycetes genomes: a test case for predicting lifestyles and emergence of pathogens.</title>
        <authorList>
            <person name="Haridas S."/>
            <person name="Albert R."/>
            <person name="Binder M."/>
            <person name="Bloem J."/>
            <person name="Labutti K."/>
            <person name="Salamov A."/>
            <person name="Andreopoulos B."/>
            <person name="Baker S."/>
            <person name="Barry K."/>
            <person name="Bills G."/>
            <person name="Bluhm B."/>
            <person name="Cannon C."/>
            <person name="Castanera R."/>
            <person name="Culley D."/>
            <person name="Daum C."/>
            <person name="Ezra D."/>
            <person name="Gonzalez J."/>
            <person name="Henrissat B."/>
            <person name="Kuo A."/>
            <person name="Liang C."/>
            <person name="Lipzen A."/>
            <person name="Lutzoni F."/>
            <person name="Magnuson J."/>
            <person name="Mondo S."/>
            <person name="Nolan M."/>
            <person name="Ohm R."/>
            <person name="Pangilinan J."/>
            <person name="Park H.-J."/>
            <person name="Ramirez L."/>
            <person name="Alfaro M."/>
            <person name="Sun H."/>
            <person name="Tritt A."/>
            <person name="Yoshinaga Y."/>
            <person name="Zwiers L.-H."/>
            <person name="Turgeon B."/>
            <person name="Goodwin S."/>
            <person name="Spatafora J."/>
            <person name="Crous P."/>
            <person name="Grigoriev I."/>
        </authorList>
    </citation>
    <scope>NUCLEOTIDE SEQUENCE</scope>
    <source>
        <strain evidence="1">CBS 133067</strain>
    </source>
</reference>
<protein>
    <recommendedName>
        <fullName evidence="3">F-box domain-containing protein</fullName>
    </recommendedName>
</protein>
<evidence type="ECO:0000313" key="1">
    <source>
        <dbReference type="EMBL" id="KAF2093286.1"/>
    </source>
</evidence>